<dbReference type="Pfam" id="PF02646">
    <property type="entry name" value="RmuC"/>
    <property type="match status" value="1"/>
</dbReference>
<dbReference type="Proteomes" id="UP000002714">
    <property type="component" value="Chromosome"/>
</dbReference>
<proteinExistence type="inferred from homology"/>
<keyword evidence="4" id="KW-0233">DNA recombination</keyword>
<dbReference type="EMBL" id="CP000153">
    <property type="protein sequence ID" value="ABB43518.1"/>
    <property type="molecule type" value="Genomic_DNA"/>
</dbReference>
<dbReference type="STRING" id="326298.Suden_0237"/>
<keyword evidence="3 5" id="KW-0175">Coiled coil</keyword>
<dbReference type="AlphaFoldDB" id="Q30U13"/>
<dbReference type="PANTHER" id="PTHR30563">
    <property type="entry name" value="DNA RECOMBINATION PROTEIN RMUC"/>
    <property type="match status" value="1"/>
</dbReference>
<evidence type="ECO:0000256" key="1">
    <source>
        <dbReference type="ARBA" id="ARBA00003416"/>
    </source>
</evidence>
<organism evidence="6 7">
    <name type="scientific">Sulfurimonas denitrificans (strain ATCC 33889 / DSM 1251)</name>
    <name type="common">Thiomicrospira denitrificans (strain ATCC 33889 / DSM 1251)</name>
    <dbReference type="NCBI Taxonomy" id="326298"/>
    <lineage>
        <taxon>Bacteria</taxon>
        <taxon>Pseudomonadati</taxon>
        <taxon>Campylobacterota</taxon>
        <taxon>Epsilonproteobacteria</taxon>
        <taxon>Campylobacterales</taxon>
        <taxon>Sulfurimonadaceae</taxon>
        <taxon>Sulfurimonas</taxon>
    </lineage>
</organism>
<evidence type="ECO:0008006" key="8">
    <source>
        <dbReference type="Google" id="ProtNLM"/>
    </source>
</evidence>
<comment type="similarity">
    <text evidence="2">Belongs to the RmuC family.</text>
</comment>
<dbReference type="GO" id="GO:0006310">
    <property type="term" value="P:DNA recombination"/>
    <property type="evidence" value="ECO:0007669"/>
    <property type="project" value="UniProtKB-KW"/>
</dbReference>
<dbReference type="PANTHER" id="PTHR30563:SF0">
    <property type="entry name" value="DNA RECOMBINATION PROTEIN RMUC"/>
    <property type="match status" value="1"/>
</dbReference>
<dbReference type="InterPro" id="IPR003798">
    <property type="entry name" value="DNA_recombination_RmuC"/>
</dbReference>
<keyword evidence="7" id="KW-1185">Reference proteome</keyword>
<dbReference type="eggNOG" id="COG1322">
    <property type="taxonomic scope" value="Bacteria"/>
</dbReference>
<evidence type="ECO:0000256" key="3">
    <source>
        <dbReference type="ARBA" id="ARBA00023054"/>
    </source>
</evidence>
<name>Q30U13_SULDN</name>
<sequence length="626" mass="71395">MEFEITIAVLVLSVVVISSVVWMRKSIQSSPDATLQNELNEKRDLAARVPLLTETIENLRVENKDLLLSIDTHKTYLSQKDVTIAENEKDLIEFSKKVTSTENRVVKLENEKNELNISVETLKSQLQQAKNDLDKKEHELQQLNLGFQKDIERLNNKNSDLQNEINVHKDELRIAQKKIDNLLEENTALQSEKSVLQANSNALNESKNELLQAIKLLKDDLTSAQVKIESLQESNGELKAEKSKFQAELSAQQENNEKLKKDFEEQSKKLELKLNEIMQQNLDSKLKKFDETSMKSLDGLLKPFKENLDTFKKKVEDSQENSTKKFAELSKEIEQVTKAGMNISKEAESLTKALKGKKQMQGSWGEMILESVLEYSGLRKGAHYETQESYKDEEGNTKRPDVIIKLPQERTIIIDSKVSLNDYSNYIHAETDEERLLATNGIVTSFKNHIDTLDSKDYAHYKVGTLQYVFMFVPIEGAFAMAIQQDPKLYEYALKKHIAIVNPSTLTVSLRTIYLYWQSEQSNTLASKLFDEAGKLYDKMVGFSDSFGKIGKQLQSATSTYEHAHKQLTEGPGNLMGRVENLKRLGARTSKTLKDSKMEFQDFDEAEMEIELLPEPVIETLSSDDD</sequence>
<evidence type="ECO:0000256" key="4">
    <source>
        <dbReference type="ARBA" id="ARBA00023172"/>
    </source>
</evidence>
<evidence type="ECO:0000256" key="5">
    <source>
        <dbReference type="SAM" id="Coils"/>
    </source>
</evidence>
<feature type="coiled-coil region" evidence="5">
    <location>
        <begin position="91"/>
        <end position="280"/>
    </location>
</feature>
<dbReference type="RefSeq" id="WP_011371873.1">
    <property type="nucleotide sequence ID" value="NC_007575.1"/>
</dbReference>
<evidence type="ECO:0000313" key="6">
    <source>
        <dbReference type="EMBL" id="ABB43518.1"/>
    </source>
</evidence>
<comment type="function">
    <text evidence="1">Involved in DNA recombination.</text>
</comment>
<protein>
    <recommendedName>
        <fullName evidence="8">DNA recombination protein RmuC</fullName>
    </recommendedName>
</protein>
<gene>
    <name evidence="6" type="ordered locus">Suden_0237</name>
</gene>
<dbReference type="KEGG" id="tdn:Suden_0237"/>
<reference evidence="6 7" key="1">
    <citation type="journal article" date="2008" name="Appl. Environ. Microbiol.">
        <title>Genome of the epsilonproteobacterial chemolithoautotroph Sulfurimonas denitrificans.</title>
        <authorList>
            <person name="Sievert S.M."/>
            <person name="Scott K.M."/>
            <person name="Klotz M.G."/>
            <person name="Chain P.S.G."/>
            <person name="Hauser L.J."/>
            <person name="Hemp J."/>
            <person name="Huegler M."/>
            <person name="Land M."/>
            <person name="Lapidus A."/>
            <person name="Larimer F.W."/>
            <person name="Lucas S."/>
            <person name="Malfatti S.A."/>
            <person name="Meyer F."/>
            <person name="Paulsen I.T."/>
            <person name="Ren Q."/>
            <person name="Simon J."/>
            <person name="Bailey K."/>
            <person name="Diaz E."/>
            <person name="Fitzpatrick K.A."/>
            <person name="Glover B."/>
            <person name="Gwatney N."/>
            <person name="Korajkic A."/>
            <person name="Long A."/>
            <person name="Mobberley J.M."/>
            <person name="Pantry S.N."/>
            <person name="Pazder G."/>
            <person name="Peterson S."/>
            <person name="Quintanilla J.D."/>
            <person name="Sprinkle R."/>
            <person name="Stephens J."/>
            <person name="Thomas P."/>
            <person name="Vaughn R."/>
            <person name="Weber M.J."/>
            <person name="Wooten L.L."/>
        </authorList>
    </citation>
    <scope>NUCLEOTIDE SEQUENCE [LARGE SCALE GENOMIC DNA]</scope>
    <source>
        <strain evidence="7">ATCC 33889 / DSM 1251</strain>
    </source>
</reference>
<evidence type="ECO:0000256" key="2">
    <source>
        <dbReference type="ARBA" id="ARBA00009840"/>
    </source>
</evidence>
<accession>Q30U13</accession>
<evidence type="ECO:0000313" key="7">
    <source>
        <dbReference type="Proteomes" id="UP000002714"/>
    </source>
</evidence>
<dbReference type="HOGENOM" id="CLU_024057_0_0_7"/>
<dbReference type="SUPFAM" id="SSF57997">
    <property type="entry name" value="Tropomyosin"/>
    <property type="match status" value="1"/>
</dbReference>